<dbReference type="RefSeq" id="WP_245828324.1">
    <property type="nucleotide sequence ID" value="NZ_FTNF01000013.1"/>
</dbReference>
<organism evidence="3 4">
    <name type="scientific">Micromonospora avicenniae</name>
    <dbReference type="NCBI Taxonomy" id="1198245"/>
    <lineage>
        <taxon>Bacteria</taxon>
        <taxon>Bacillati</taxon>
        <taxon>Actinomycetota</taxon>
        <taxon>Actinomycetes</taxon>
        <taxon>Micromonosporales</taxon>
        <taxon>Micromonosporaceae</taxon>
        <taxon>Micromonospora</taxon>
    </lineage>
</organism>
<feature type="transmembrane region" description="Helical" evidence="2">
    <location>
        <begin position="31"/>
        <end position="50"/>
    </location>
</feature>
<keyword evidence="2" id="KW-0812">Transmembrane</keyword>
<dbReference type="InterPro" id="IPR045635">
    <property type="entry name" value="DUF6412"/>
</dbReference>
<evidence type="ECO:0000313" key="3">
    <source>
        <dbReference type="EMBL" id="SIR63045.1"/>
    </source>
</evidence>
<dbReference type="STRING" id="1198245.SAMN05444858_11363"/>
<evidence type="ECO:0000313" key="4">
    <source>
        <dbReference type="Proteomes" id="UP000186004"/>
    </source>
</evidence>
<protein>
    <submittedName>
        <fullName evidence="3">Uncharacterized protein</fullName>
    </submittedName>
</protein>
<keyword evidence="4" id="KW-1185">Reference proteome</keyword>
<gene>
    <name evidence="3" type="ORF">SAMN05444858_11363</name>
</gene>
<keyword evidence="2" id="KW-1133">Transmembrane helix</keyword>
<evidence type="ECO:0000256" key="2">
    <source>
        <dbReference type="SAM" id="Phobius"/>
    </source>
</evidence>
<feature type="region of interest" description="Disordered" evidence="1">
    <location>
        <begin position="69"/>
        <end position="97"/>
    </location>
</feature>
<proteinExistence type="predicted"/>
<sequence length="97" mass="10008">MLGSGFALGLWAYACTQLAMLADQPAGLLAGAALGAAMLLATLLAARALLLDVAPHAGARATGLRARFRSRRVPRQLDPDAPGRPRPRAPGRRPSAA</sequence>
<dbReference type="EMBL" id="FTNF01000013">
    <property type="protein sequence ID" value="SIR63045.1"/>
    <property type="molecule type" value="Genomic_DNA"/>
</dbReference>
<name>A0A1N7CHJ5_9ACTN</name>
<dbReference type="Proteomes" id="UP000186004">
    <property type="component" value="Unassembled WGS sequence"/>
</dbReference>
<dbReference type="AlphaFoldDB" id="A0A1N7CHJ5"/>
<keyword evidence="2" id="KW-0472">Membrane</keyword>
<accession>A0A1N7CHJ5</accession>
<dbReference type="Pfam" id="PF19950">
    <property type="entry name" value="DUF6412"/>
    <property type="match status" value="1"/>
</dbReference>
<reference evidence="3 4" key="1">
    <citation type="submission" date="2017-01" db="EMBL/GenBank/DDBJ databases">
        <authorList>
            <person name="Mah S.A."/>
            <person name="Swanson W.J."/>
            <person name="Moy G.W."/>
            <person name="Vacquier V.D."/>
        </authorList>
    </citation>
    <scope>NUCLEOTIDE SEQUENCE [LARGE SCALE GENOMIC DNA]</scope>
    <source>
        <strain evidence="3 4">DSM 45758</strain>
    </source>
</reference>
<evidence type="ECO:0000256" key="1">
    <source>
        <dbReference type="SAM" id="MobiDB-lite"/>
    </source>
</evidence>